<gene>
    <name evidence="11" type="primary">LOC100916273</name>
</gene>
<dbReference type="GO" id="GO:0005102">
    <property type="term" value="F:signaling receptor binding"/>
    <property type="evidence" value="ECO:0007669"/>
    <property type="project" value="TreeGrafter"/>
</dbReference>
<reference evidence="11" key="2">
    <citation type="submission" date="2025-08" db="UniProtKB">
        <authorList>
            <consortium name="Ensembl"/>
        </authorList>
    </citation>
    <scope>IDENTIFICATION</scope>
</reference>
<keyword evidence="6" id="KW-0393">Immunoglobulin domain</keyword>
<keyword evidence="8" id="KW-1133">Transmembrane helix</keyword>
<evidence type="ECO:0000256" key="1">
    <source>
        <dbReference type="ARBA" id="ARBA00004370"/>
    </source>
</evidence>
<feature type="region of interest" description="Disordered" evidence="7">
    <location>
        <begin position="260"/>
        <end position="286"/>
    </location>
</feature>
<dbReference type="HOGENOM" id="CLU_1026581_0_0_1"/>
<dbReference type="InterPro" id="IPR013106">
    <property type="entry name" value="Ig_V-set"/>
</dbReference>
<dbReference type="OMA" id="YIVNMSG"/>
<keyword evidence="2 9" id="KW-0732">Signal</keyword>
<name>G3VSS0_SARHA</name>
<dbReference type="Pfam" id="PF07686">
    <property type="entry name" value="V-set"/>
    <property type="match status" value="1"/>
</dbReference>
<evidence type="ECO:0000313" key="12">
    <source>
        <dbReference type="Proteomes" id="UP000007648"/>
    </source>
</evidence>
<dbReference type="GeneTree" id="ENSGT00940000153527"/>
<feature type="domain" description="Ig-like" evidence="10">
    <location>
        <begin position="24"/>
        <end position="140"/>
    </location>
</feature>
<dbReference type="PROSITE" id="PS50835">
    <property type="entry name" value="IG_LIKE"/>
    <property type="match status" value="1"/>
</dbReference>
<evidence type="ECO:0000256" key="4">
    <source>
        <dbReference type="ARBA" id="ARBA00023157"/>
    </source>
</evidence>
<dbReference type="GeneID" id="100916273"/>
<dbReference type="GO" id="GO:0009897">
    <property type="term" value="C:external side of plasma membrane"/>
    <property type="evidence" value="ECO:0007669"/>
    <property type="project" value="TreeGrafter"/>
</dbReference>
<dbReference type="AlphaFoldDB" id="G3VSS0"/>
<dbReference type="KEGG" id="shr:100916273"/>
<keyword evidence="12" id="KW-1185">Reference proteome</keyword>
<evidence type="ECO:0000256" key="3">
    <source>
        <dbReference type="ARBA" id="ARBA00023136"/>
    </source>
</evidence>
<feature type="transmembrane region" description="Helical" evidence="8">
    <location>
        <begin position="153"/>
        <end position="172"/>
    </location>
</feature>
<dbReference type="PANTHER" id="PTHR24100:SF71">
    <property type="entry name" value="MYELIN-OLIGODENDROCYTE GLYCOPROTEIN"/>
    <property type="match status" value="1"/>
</dbReference>
<dbReference type="GO" id="GO:0050863">
    <property type="term" value="P:regulation of T cell activation"/>
    <property type="evidence" value="ECO:0007669"/>
    <property type="project" value="UniProtKB-ARBA"/>
</dbReference>
<evidence type="ECO:0000256" key="7">
    <source>
        <dbReference type="SAM" id="MobiDB-lite"/>
    </source>
</evidence>
<dbReference type="InterPro" id="IPR007110">
    <property type="entry name" value="Ig-like_dom"/>
</dbReference>
<evidence type="ECO:0000256" key="2">
    <source>
        <dbReference type="ARBA" id="ARBA00022729"/>
    </source>
</evidence>
<evidence type="ECO:0000259" key="10">
    <source>
        <dbReference type="PROSITE" id="PS50835"/>
    </source>
</evidence>
<dbReference type="PANTHER" id="PTHR24100">
    <property type="entry name" value="BUTYROPHILIN"/>
    <property type="match status" value="1"/>
</dbReference>
<evidence type="ECO:0000313" key="11">
    <source>
        <dbReference type="Ensembl" id="ENSSHAP00000006225.1"/>
    </source>
</evidence>
<dbReference type="InterPro" id="IPR013783">
    <property type="entry name" value="Ig-like_fold"/>
</dbReference>
<feature type="transmembrane region" description="Helical" evidence="8">
    <location>
        <begin position="193"/>
        <end position="212"/>
    </location>
</feature>
<evidence type="ECO:0000256" key="6">
    <source>
        <dbReference type="ARBA" id="ARBA00023319"/>
    </source>
</evidence>
<reference evidence="11" key="3">
    <citation type="submission" date="2025-09" db="UniProtKB">
        <authorList>
            <consortium name="Ensembl"/>
        </authorList>
    </citation>
    <scope>IDENTIFICATION</scope>
</reference>
<organism evidence="11 12">
    <name type="scientific">Sarcophilus harrisii</name>
    <name type="common">Tasmanian devil</name>
    <name type="synonym">Sarcophilus laniarius</name>
    <dbReference type="NCBI Taxonomy" id="9305"/>
    <lineage>
        <taxon>Eukaryota</taxon>
        <taxon>Metazoa</taxon>
        <taxon>Chordata</taxon>
        <taxon>Craniata</taxon>
        <taxon>Vertebrata</taxon>
        <taxon>Euteleostomi</taxon>
        <taxon>Mammalia</taxon>
        <taxon>Metatheria</taxon>
        <taxon>Dasyuromorphia</taxon>
        <taxon>Dasyuridae</taxon>
        <taxon>Sarcophilus</taxon>
    </lineage>
</organism>
<feature type="transmembrane region" description="Helical" evidence="8">
    <location>
        <begin position="232"/>
        <end position="254"/>
    </location>
</feature>
<dbReference type="SMART" id="SM00409">
    <property type="entry name" value="IG"/>
    <property type="match status" value="1"/>
</dbReference>
<dbReference type="RefSeq" id="XP_012399357.1">
    <property type="nucleotide sequence ID" value="XM_012543903.3"/>
</dbReference>
<dbReference type="eggNOG" id="ENOG502RTZA">
    <property type="taxonomic scope" value="Eukaryota"/>
</dbReference>
<dbReference type="GO" id="GO:1903037">
    <property type="term" value="P:regulation of leukocyte cell-cell adhesion"/>
    <property type="evidence" value="ECO:0007669"/>
    <property type="project" value="UniProtKB-ARBA"/>
</dbReference>
<dbReference type="OrthoDB" id="9049620at2759"/>
<proteinExistence type="predicted"/>
<sequence length="286" mass="32751">METSRCSKAFLFKFLISFLLLDMPTQVSGAFLVFGPTAPLQAPIGGEAMLSCYLSPAQSAQHMEMVWSKSQDIVHHYLNENDDFTDQSPNYQGRTKLMKNAITAGNVTLRIEDVKPSDAGQYKCYLNDYSHSAEAFMELEVIEPPTLFQTYPIWWSVIGILALVQLSILIYYSWKTYQYRGNFLVQWSHKMGVVTLAVFWCLLMGFLIYYIVNMSGCRGIEDLEEWVYKDQVYLALLTFLPLLPTFLFVSVDFYGKRKAKEKNDQNQSGNNPAEGIPLQESQERNN</sequence>
<dbReference type="Ensembl" id="ENSSHAT00000006279.2">
    <property type="protein sequence ID" value="ENSSHAP00000006225.1"/>
    <property type="gene ID" value="ENSSHAG00000005418.2"/>
</dbReference>
<evidence type="ECO:0000256" key="9">
    <source>
        <dbReference type="SAM" id="SignalP"/>
    </source>
</evidence>
<feature type="signal peptide" evidence="9">
    <location>
        <begin position="1"/>
        <end position="29"/>
    </location>
</feature>
<keyword evidence="5" id="KW-0325">Glycoprotein</keyword>
<accession>G3VSS0</accession>
<dbReference type="InParanoid" id="G3VSS0"/>
<evidence type="ECO:0000256" key="8">
    <source>
        <dbReference type="SAM" id="Phobius"/>
    </source>
</evidence>
<dbReference type="STRING" id="9305.ENSSHAP00000006225"/>
<keyword evidence="8" id="KW-0812">Transmembrane</keyword>
<dbReference type="SUPFAM" id="SSF48726">
    <property type="entry name" value="Immunoglobulin"/>
    <property type="match status" value="1"/>
</dbReference>
<comment type="subcellular location">
    <subcellularLocation>
        <location evidence="1">Membrane</location>
    </subcellularLocation>
</comment>
<dbReference type="FunFam" id="2.60.40.10:FF:000142">
    <property type="entry name" value="V-set domain-containing T-cell activation inhibitor 1"/>
    <property type="match status" value="1"/>
</dbReference>
<dbReference type="InterPro" id="IPR003599">
    <property type="entry name" value="Ig_sub"/>
</dbReference>
<dbReference type="Gene3D" id="2.60.40.10">
    <property type="entry name" value="Immunoglobulins"/>
    <property type="match status" value="1"/>
</dbReference>
<reference evidence="11 12" key="1">
    <citation type="journal article" date="2011" name="Proc. Natl. Acad. Sci. U.S.A.">
        <title>Genetic diversity and population structure of the endangered marsupial Sarcophilus harrisii (Tasmanian devil).</title>
        <authorList>
            <person name="Miller W."/>
            <person name="Hayes V.M."/>
            <person name="Ratan A."/>
            <person name="Petersen D.C."/>
            <person name="Wittekindt N.E."/>
            <person name="Miller J."/>
            <person name="Walenz B."/>
            <person name="Knight J."/>
            <person name="Qi J."/>
            <person name="Zhao F."/>
            <person name="Wang Q."/>
            <person name="Bedoya-Reina O.C."/>
            <person name="Katiyar N."/>
            <person name="Tomsho L.P."/>
            <person name="Kasson L.M."/>
            <person name="Hardie R.A."/>
            <person name="Woodbridge P."/>
            <person name="Tindall E.A."/>
            <person name="Bertelsen M.F."/>
            <person name="Dixon D."/>
            <person name="Pyecroft S."/>
            <person name="Helgen K.M."/>
            <person name="Lesk A.M."/>
            <person name="Pringle T.H."/>
            <person name="Patterson N."/>
            <person name="Zhang Y."/>
            <person name="Kreiss A."/>
            <person name="Woods G.M."/>
            <person name="Jones M.E."/>
            <person name="Schuster S.C."/>
        </authorList>
    </citation>
    <scope>NUCLEOTIDE SEQUENCE [LARGE SCALE GENOMIC DNA]</scope>
</reference>
<dbReference type="Proteomes" id="UP000007648">
    <property type="component" value="Unassembled WGS sequence"/>
</dbReference>
<dbReference type="GO" id="GO:0001817">
    <property type="term" value="P:regulation of cytokine production"/>
    <property type="evidence" value="ECO:0007669"/>
    <property type="project" value="TreeGrafter"/>
</dbReference>
<feature type="chain" id="PRO_5003458343" description="Ig-like domain-containing protein" evidence="9">
    <location>
        <begin position="30"/>
        <end position="286"/>
    </location>
</feature>
<protein>
    <recommendedName>
        <fullName evidence="10">Ig-like domain-containing protein</fullName>
    </recommendedName>
</protein>
<evidence type="ECO:0000256" key="5">
    <source>
        <dbReference type="ARBA" id="ARBA00023180"/>
    </source>
</evidence>
<keyword evidence="3 8" id="KW-0472">Membrane</keyword>
<dbReference type="InterPro" id="IPR050504">
    <property type="entry name" value="IgSF_BTN/MOG"/>
</dbReference>
<dbReference type="GO" id="GO:0050852">
    <property type="term" value="P:T cell receptor signaling pathway"/>
    <property type="evidence" value="ECO:0007669"/>
    <property type="project" value="TreeGrafter"/>
</dbReference>
<dbReference type="InterPro" id="IPR036179">
    <property type="entry name" value="Ig-like_dom_sf"/>
</dbReference>
<keyword evidence="4" id="KW-1015">Disulfide bond</keyword>